<dbReference type="SUPFAM" id="SSF109993">
    <property type="entry name" value="VPS9 domain"/>
    <property type="match status" value="1"/>
</dbReference>
<evidence type="ECO:0000256" key="2">
    <source>
        <dbReference type="ARBA" id="ARBA00008489"/>
    </source>
</evidence>
<dbReference type="Pfam" id="PF18151">
    <property type="entry name" value="DUF5601"/>
    <property type="match status" value="1"/>
</dbReference>
<keyword evidence="6" id="KW-0472">Membrane</keyword>
<keyword evidence="9" id="KW-1185">Reference proteome</keyword>
<feature type="domain" description="VPS9" evidence="7">
    <location>
        <begin position="237"/>
        <end position="377"/>
    </location>
</feature>
<protein>
    <recommendedName>
        <fullName evidence="7">VPS9 domain-containing protein</fullName>
    </recommendedName>
</protein>
<dbReference type="GO" id="GO:0016020">
    <property type="term" value="C:membrane"/>
    <property type="evidence" value="ECO:0007669"/>
    <property type="project" value="UniProtKB-SubCell"/>
</dbReference>
<name>A0A8S3YJF3_9EUPU</name>
<evidence type="ECO:0000256" key="5">
    <source>
        <dbReference type="ARBA" id="ARBA00022658"/>
    </source>
</evidence>
<evidence type="ECO:0000313" key="9">
    <source>
        <dbReference type="Proteomes" id="UP000678393"/>
    </source>
</evidence>
<dbReference type="Gene3D" id="1.10.246.120">
    <property type="match status" value="1"/>
</dbReference>
<evidence type="ECO:0000259" key="7">
    <source>
        <dbReference type="PROSITE" id="PS51205"/>
    </source>
</evidence>
<dbReference type="Pfam" id="PF02204">
    <property type="entry name" value="VPS9"/>
    <property type="match status" value="1"/>
</dbReference>
<evidence type="ECO:0000256" key="3">
    <source>
        <dbReference type="ARBA" id="ARBA00022468"/>
    </source>
</evidence>
<dbReference type="GO" id="GO:0005085">
    <property type="term" value="F:guanyl-nucleotide exchange factor activity"/>
    <property type="evidence" value="ECO:0007669"/>
    <property type="project" value="UniProtKB-KW"/>
</dbReference>
<dbReference type="GO" id="GO:0006897">
    <property type="term" value="P:endocytosis"/>
    <property type="evidence" value="ECO:0007669"/>
    <property type="project" value="UniProtKB-KW"/>
</dbReference>
<organism evidence="8 9">
    <name type="scientific">Candidula unifasciata</name>
    <dbReference type="NCBI Taxonomy" id="100452"/>
    <lineage>
        <taxon>Eukaryota</taxon>
        <taxon>Metazoa</taxon>
        <taxon>Spiralia</taxon>
        <taxon>Lophotrochozoa</taxon>
        <taxon>Mollusca</taxon>
        <taxon>Gastropoda</taxon>
        <taxon>Heterobranchia</taxon>
        <taxon>Euthyneura</taxon>
        <taxon>Panpulmonata</taxon>
        <taxon>Eupulmonata</taxon>
        <taxon>Stylommatophora</taxon>
        <taxon>Helicina</taxon>
        <taxon>Helicoidea</taxon>
        <taxon>Geomitridae</taxon>
        <taxon>Candidula</taxon>
    </lineage>
</organism>
<dbReference type="GO" id="GO:0031267">
    <property type="term" value="F:small GTPase binding"/>
    <property type="evidence" value="ECO:0007669"/>
    <property type="project" value="TreeGrafter"/>
</dbReference>
<dbReference type="InterPro" id="IPR037191">
    <property type="entry name" value="VPS9_dom_sf"/>
</dbReference>
<dbReference type="InterPro" id="IPR003123">
    <property type="entry name" value="VPS9"/>
</dbReference>
<dbReference type="PANTHER" id="PTHR23101">
    <property type="entry name" value="RAB GDP/GTP EXCHANGE FACTOR"/>
    <property type="match status" value="1"/>
</dbReference>
<dbReference type="SMART" id="SM00167">
    <property type="entry name" value="VPS9"/>
    <property type="match status" value="1"/>
</dbReference>
<keyword evidence="3" id="KW-0343">GTPase activation</keyword>
<accession>A0A8S3YJF3</accession>
<evidence type="ECO:0000256" key="4">
    <source>
        <dbReference type="ARBA" id="ARBA00022583"/>
    </source>
</evidence>
<proteinExistence type="inferred from homology"/>
<gene>
    <name evidence="8" type="ORF">CUNI_LOCUS1060</name>
</gene>
<dbReference type="PROSITE" id="PS51205">
    <property type="entry name" value="VPS9"/>
    <property type="match status" value="1"/>
</dbReference>
<feature type="non-terminal residue" evidence="8">
    <location>
        <position position="377"/>
    </location>
</feature>
<comment type="subcellular location">
    <subcellularLocation>
        <location evidence="1">Membrane</location>
        <topology evidence="1">Peripheral membrane protein</topology>
    </subcellularLocation>
</comment>
<dbReference type="AlphaFoldDB" id="A0A8S3YJF3"/>
<sequence length="377" mass="43975">DSGPCYFDQDNLEGCAAFQDAKRKLRLVLSMADVTFGLSQIHSSSPREGASSRENELINILNTQLAEAINLQNKDMIAQLYEAIRCMKMFDTDGCRKLIQSMKEDYSRRSPYISYLVRCRQGLLSTRNQLQRLLNRVTRDKEICNKHLTNLCARNFLEKREKIMWNFISEFQKLSVSDEKTDLMERFLQNLYQEMSTDALWKAANSTQIEDGQQAIERFLMSRIYTHAMFPNGDGDIMRDQLLQEHLRKLSKIISPSHKDLRIPSMYHLECPWPAAQKEIFMINAYRTPKDKIRCVLRCSQTIMNLLSMANEKSVPAADDFMPVLIYVLIKANPFGLLSTIQYVNSFYEKRLHGEEQYWWLQLTSAVEFIKTMEYSS</sequence>
<dbReference type="OrthoDB" id="10264848at2759"/>
<evidence type="ECO:0000313" key="8">
    <source>
        <dbReference type="EMBL" id="CAG5115502.1"/>
    </source>
</evidence>
<evidence type="ECO:0000256" key="1">
    <source>
        <dbReference type="ARBA" id="ARBA00004170"/>
    </source>
</evidence>
<dbReference type="Proteomes" id="UP000678393">
    <property type="component" value="Unassembled WGS sequence"/>
</dbReference>
<dbReference type="InterPro" id="IPR045046">
    <property type="entry name" value="Vps9-like"/>
</dbReference>
<dbReference type="Gene3D" id="1.20.1050.80">
    <property type="entry name" value="VPS9 domain"/>
    <property type="match status" value="1"/>
</dbReference>
<comment type="caution">
    <text evidence="8">The sequence shown here is derived from an EMBL/GenBank/DDBJ whole genome shotgun (WGS) entry which is preliminary data.</text>
</comment>
<reference evidence="8" key="1">
    <citation type="submission" date="2021-04" db="EMBL/GenBank/DDBJ databases">
        <authorList>
            <consortium name="Molecular Ecology Group"/>
        </authorList>
    </citation>
    <scope>NUCLEOTIDE SEQUENCE</scope>
</reference>
<dbReference type="InterPro" id="IPR041545">
    <property type="entry name" value="DUF5601"/>
</dbReference>
<dbReference type="PANTHER" id="PTHR23101:SF25">
    <property type="entry name" value="GTPASE-ACTIVATING PROTEIN AND VPS9 DOMAIN-CONTAINING PROTEIN 1"/>
    <property type="match status" value="1"/>
</dbReference>
<dbReference type="GO" id="GO:0051049">
    <property type="term" value="P:regulation of transport"/>
    <property type="evidence" value="ECO:0007669"/>
    <property type="project" value="UniProtKB-ARBA"/>
</dbReference>
<dbReference type="GO" id="GO:0005096">
    <property type="term" value="F:GTPase activator activity"/>
    <property type="evidence" value="ECO:0007669"/>
    <property type="project" value="UniProtKB-KW"/>
</dbReference>
<evidence type="ECO:0000256" key="6">
    <source>
        <dbReference type="ARBA" id="ARBA00023136"/>
    </source>
</evidence>
<dbReference type="EMBL" id="CAJHNH020000125">
    <property type="protein sequence ID" value="CAG5115502.1"/>
    <property type="molecule type" value="Genomic_DNA"/>
</dbReference>
<dbReference type="GO" id="GO:0030139">
    <property type="term" value="C:endocytic vesicle"/>
    <property type="evidence" value="ECO:0007669"/>
    <property type="project" value="TreeGrafter"/>
</dbReference>
<comment type="similarity">
    <text evidence="2">Belongs to the GAPVD1 family.</text>
</comment>
<dbReference type="FunFam" id="1.20.1050.80:FF:000001">
    <property type="entry name" value="GTPase-activating protein and VPS9 domain-containing protein 1 isoform X1"/>
    <property type="match status" value="1"/>
</dbReference>
<keyword evidence="4" id="KW-0254">Endocytosis</keyword>
<dbReference type="GO" id="GO:0005829">
    <property type="term" value="C:cytosol"/>
    <property type="evidence" value="ECO:0007669"/>
    <property type="project" value="TreeGrafter"/>
</dbReference>
<keyword evidence="5" id="KW-0344">Guanine-nucleotide releasing factor</keyword>